<feature type="region of interest" description="Disordered" evidence="1">
    <location>
        <begin position="355"/>
        <end position="382"/>
    </location>
</feature>
<dbReference type="PANTHER" id="PTHR13271:SF154">
    <property type="entry name" value="GRIP DOMAIN-CONTAINING PROTEIN"/>
    <property type="match status" value="1"/>
</dbReference>
<feature type="compositionally biased region" description="Gly residues" evidence="1">
    <location>
        <begin position="232"/>
        <end position="242"/>
    </location>
</feature>
<feature type="region of interest" description="Disordered" evidence="1">
    <location>
        <begin position="448"/>
        <end position="497"/>
    </location>
</feature>
<feature type="region of interest" description="Disordered" evidence="1">
    <location>
        <begin position="225"/>
        <end position="291"/>
    </location>
</feature>
<feature type="compositionally biased region" description="Low complexity" evidence="1">
    <location>
        <begin position="17"/>
        <end position="36"/>
    </location>
</feature>
<proteinExistence type="predicted"/>
<dbReference type="CDD" id="cd10527">
    <property type="entry name" value="SET_LSMT"/>
    <property type="match status" value="1"/>
</dbReference>
<dbReference type="AlphaFoldDB" id="A0A9W6F7E6"/>
<feature type="compositionally biased region" description="Pro residues" evidence="1">
    <location>
        <begin position="487"/>
        <end position="497"/>
    </location>
</feature>
<name>A0A9W6F7E6_9CHLO</name>
<comment type="caution">
    <text evidence="2">The sequence shown here is derived from an EMBL/GenBank/DDBJ whole genome shotgun (WGS) entry which is preliminary data.</text>
</comment>
<evidence type="ECO:0008006" key="4">
    <source>
        <dbReference type="Google" id="ProtNLM"/>
    </source>
</evidence>
<feature type="region of interest" description="Disordered" evidence="1">
    <location>
        <begin position="1"/>
        <end position="36"/>
    </location>
</feature>
<sequence length="995" mass="103238">MLTSPVQIGPASPAPARPAALPARRSSSTTAAAAAAARAAPLARLLLLRRSSSSSASIPTLAHGRLSLSRSRSPAVRSRPADRSHSRASSRVTTVSPATASPAPTASPSQLGNHRNGSPDDDTAAEEAEAEEQQQPQQQQWRQRPPASPPGVSGSEGLRDGEEQEQERGREPSYLAALRRAAGGAAALRVADGPMGRGLFTAAPVRAGTPLLSVPDVFMLIVADPENEPRRGGGGGNGGGGSSTQSAGRAVAAADGAADGAEAGDGMRTSGGSGSGAPGDEYDPEYDNEYDPDLFYSAGGHQDYLRRWQETHDLVLPPGLRDLLGASGSLPAPARLALWLMWLRRECGAEAGEEGGVGVGARGDSVDGGEGGGDGGGGGGGEGGVVGGVRFWRNYCASLPQPGDVTCPSVYSEREAAMLQVPDYLQQWRRTRDSLRWLLGVANEVAREDTRTDQETHPHRHPDEGGHPRAGCTGPVDQGQAGEGEPAPGPPPPPLPPRPYRLSELCYCYGLATSRCFHLPGRMALVPFADLANHQPLWQARAFPFWRANEGGDGEETEREGEGRKVAGKEAGGGDDVRDRERGSASTSPWPSGPRPSGPVSGWFQFRAVQDVGPGEEVCICYSEGGNREQLFSYGFVRTVCAQATWGANPYDRVDLNPHQLVQPDQELEGDEGDEGDGGGGGTWRPADRLPAGIRLCWPAVVAAAGFWAPGPEAAEAAAGDESPAALEQSLLRPRERPAGAWAWAGGGAGEGLPLWGGGGGGGGVGGGGEGQVEQRLRLQRRRAALLSLPHTAADAAALRRTGLSRSASPEGELRAWVRVEAAGGVAGTAAAAAAERRLLVSQVEAVDALTGLVRQMQGEMGTTLSYDEALWRALTRQGSQPPAAGRSLTAEVAAAVQAAFGDGGGGGGGARWLGALGSVLGFGARRGEPRTPAAVEAEVEEGAVLTPEEVAVYDTPRGRTALLARLEYKRVLAQSAEVLGAYRGAVEGVLRRHF</sequence>
<accession>A0A9W6F7E6</accession>
<gene>
    <name evidence="2" type="primary">PLEST009735</name>
    <name evidence="2" type="ORF">PLESTB_001447700</name>
</gene>
<feature type="region of interest" description="Disordered" evidence="1">
    <location>
        <begin position="666"/>
        <end position="686"/>
    </location>
</feature>
<feature type="region of interest" description="Disordered" evidence="1">
    <location>
        <begin position="51"/>
        <end position="172"/>
    </location>
</feature>
<dbReference type="GO" id="GO:0016279">
    <property type="term" value="F:protein-lysine N-methyltransferase activity"/>
    <property type="evidence" value="ECO:0007669"/>
    <property type="project" value="TreeGrafter"/>
</dbReference>
<feature type="compositionally biased region" description="Low complexity" evidence="1">
    <location>
        <begin position="51"/>
        <end position="78"/>
    </location>
</feature>
<keyword evidence="3" id="KW-1185">Reference proteome</keyword>
<dbReference type="EMBL" id="BRXU01000026">
    <property type="protein sequence ID" value="GLC59098.1"/>
    <property type="molecule type" value="Genomic_DNA"/>
</dbReference>
<dbReference type="SUPFAM" id="SSF82199">
    <property type="entry name" value="SET domain"/>
    <property type="match status" value="2"/>
</dbReference>
<dbReference type="Proteomes" id="UP001165080">
    <property type="component" value="Unassembled WGS sequence"/>
</dbReference>
<evidence type="ECO:0000256" key="1">
    <source>
        <dbReference type="SAM" id="MobiDB-lite"/>
    </source>
</evidence>
<feature type="compositionally biased region" description="Basic and acidic residues" evidence="1">
    <location>
        <begin position="157"/>
        <end position="171"/>
    </location>
</feature>
<feature type="compositionally biased region" description="Acidic residues" evidence="1">
    <location>
        <begin position="280"/>
        <end position="291"/>
    </location>
</feature>
<evidence type="ECO:0000313" key="3">
    <source>
        <dbReference type="Proteomes" id="UP001165080"/>
    </source>
</evidence>
<reference evidence="2 3" key="1">
    <citation type="journal article" date="2023" name="Commun. Biol.">
        <title>Reorganization of the ancestral sex-determining regions during the evolution of trioecy in Pleodorina starrii.</title>
        <authorList>
            <person name="Takahashi K."/>
            <person name="Suzuki S."/>
            <person name="Kawai-Toyooka H."/>
            <person name="Yamamoto K."/>
            <person name="Hamaji T."/>
            <person name="Ootsuki R."/>
            <person name="Yamaguchi H."/>
            <person name="Kawachi M."/>
            <person name="Higashiyama T."/>
            <person name="Nozaki H."/>
        </authorList>
    </citation>
    <scope>NUCLEOTIDE SEQUENCE [LARGE SCALE GENOMIC DNA]</scope>
    <source>
        <strain evidence="2 3">NIES-4479</strain>
    </source>
</reference>
<feature type="region of interest" description="Disordered" evidence="1">
    <location>
        <begin position="549"/>
        <end position="602"/>
    </location>
</feature>
<dbReference type="PANTHER" id="PTHR13271">
    <property type="entry name" value="UNCHARACTERIZED PUTATIVE METHYLTRANSFERASE"/>
    <property type="match status" value="1"/>
</dbReference>
<feature type="compositionally biased region" description="Acidic residues" evidence="1">
    <location>
        <begin position="119"/>
        <end position="132"/>
    </location>
</feature>
<dbReference type="InterPro" id="IPR046341">
    <property type="entry name" value="SET_dom_sf"/>
</dbReference>
<protein>
    <recommendedName>
        <fullName evidence="4">SET domain-containing protein</fullName>
    </recommendedName>
</protein>
<dbReference type="Gene3D" id="3.90.1410.10">
    <property type="entry name" value="set domain protein methyltransferase, domain 1"/>
    <property type="match status" value="1"/>
</dbReference>
<feature type="compositionally biased region" description="Low complexity" evidence="1">
    <location>
        <begin position="247"/>
        <end position="266"/>
    </location>
</feature>
<dbReference type="InterPro" id="IPR050600">
    <property type="entry name" value="SETD3_SETD6_MTase"/>
</dbReference>
<evidence type="ECO:0000313" key="2">
    <source>
        <dbReference type="EMBL" id="GLC59098.1"/>
    </source>
</evidence>
<organism evidence="2 3">
    <name type="scientific">Pleodorina starrii</name>
    <dbReference type="NCBI Taxonomy" id="330485"/>
    <lineage>
        <taxon>Eukaryota</taxon>
        <taxon>Viridiplantae</taxon>
        <taxon>Chlorophyta</taxon>
        <taxon>core chlorophytes</taxon>
        <taxon>Chlorophyceae</taxon>
        <taxon>CS clade</taxon>
        <taxon>Chlamydomonadales</taxon>
        <taxon>Volvocaceae</taxon>
        <taxon>Pleodorina</taxon>
    </lineage>
</organism>
<feature type="compositionally biased region" description="Low complexity" evidence="1">
    <location>
        <begin position="92"/>
        <end position="109"/>
    </location>
</feature>
<feature type="compositionally biased region" description="Basic and acidic residues" evidence="1">
    <location>
        <begin position="448"/>
        <end position="467"/>
    </location>
</feature>
<feature type="compositionally biased region" description="Low complexity" evidence="1">
    <location>
        <begin position="133"/>
        <end position="145"/>
    </location>
</feature>
<feature type="compositionally biased region" description="Acidic residues" evidence="1">
    <location>
        <begin position="666"/>
        <end position="677"/>
    </location>
</feature>